<keyword evidence="5" id="KW-0997">Cell inner membrane</keyword>
<keyword evidence="9" id="KW-0472">Membrane</keyword>
<dbReference type="InterPro" id="IPR003439">
    <property type="entry name" value="ABC_transporter-like_ATP-bd"/>
</dbReference>
<dbReference type="AlphaFoldDB" id="A0A369B3H4"/>
<gene>
    <name evidence="11" type="ORF">DFR58_11234</name>
</gene>
<evidence type="ECO:0000256" key="5">
    <source>
        <dbReference type="ARBA" id="ARBA00022519"/>
    </source>
</evidence>
<dbReference type="GO" id="GO:0005524">
    <property type="term" value="F:ATP binding"/>
    <property type="evidence" value="ECO:0007669"/>
    <property type="project" value="UniProtKB-KW"/>
</dbReference>
<dbReference type="GO" id="GO:0016887">
    <property type="term" value="F:ATP hydrolysis activity"/>
    <property type="evidence" value="ECO:0007669"/>
    <property type="project" value="InterPro"/>
</dbReference>
<dbReference type="Pfam" id="PF00005">
    <property type="entry name" value="ABC_tran"/>
    <property type="match status" value="1"/>
</dbReference>
<evidence type="ECO:0000256" key="7">
    <source>
        <dbReference type="ARBA" id="ARBA00022840"/>
    </source>
</evidence>
<dbReference type="InterPro" id="IPR003593">
    <property type="entry name" value="AAA+_ATPase"/>
</dbReference>
<accession>A0A369B3H4</accession>
<keyword evidence="12" id="KW-1185">Reference proteome</keyword>
<evidence type="ECO:0000259" key="10">
    <source>
        <dbReference type="PROSITE" id="PS50893"/>
    </source>
</evidence>
<feature type="domain" description="ABC transporter" evidence="10">
    <location>
        <begin position="21"/>
        <end position="270"/>
    </location>
</feature>
<dbReference type="GO" id="GO:0005886">
    <property type="term" value="C:plasma membrane"/>
    <property type="evidence" value="ECO:0007669"/>
    <property type="project" value="UniProtKB-SubCell"/>
</dbReference>
<keyword evidence="6" id="KW-0547">Nucleotide-binding</keyword>
<comment type="subcellular location">
    <subcellularLocation>
        <location evidence="1">Cell membrane</location>
        <topology evidence="1">Peripheral membrane protein</topology>
    </subcellularLocation>
</comment>
<dbReference type="InterPro" id="IPR027417">
    <property type="entry name" value="P-loop_NTPase"/>
</dbReference>
<dbReference type="SUPFAM" id="SSF52540">
    <property type="entry name" value="P-loop containing nucleoside triphosphate hydrolases"/>
    <property type="match status" value="1"/>
</dbReference>
<protein>
    <submittedName>
        <fullName evidence="11">Peptide/nickel transport system ATP-binding protein</fullName>
    </submittedName>
</protein>
<evidence type="ECO:0000256" key="1">
    <source>
        <dbReference type="ARBA" id="ARBA00004202"/>
    </source>
</evidence>
<organism evidence="11 12">
    <name type="scientific">Anaerobacterium chartisolvens</name>
    <dbReference type="NCBI Taxonomy" id="1297424"/>
    <lineage>
        <taxon>Bacteria</taxon>
        <taxon>Bacillati</taxon>
        <taxon>Bacillota</taxon>
        <taxon>Clostridia</taxon>
        <taxon>Eubacteriales</taxon>
        <taxon>Oscillospiraceae</taxon>
        <taxon>Anaerobacterium</taxon>
    </lineage>
</organism>
<dbReference type="CDD" id="cd03257">
    <property type="entry name" value="ABC_NikE_OppD_transporters"/>
    <property type="match status" value="1"/>
</dbReference>
<evidence type="ECO:0000256" key="4">
    <source>
        <dbReference type="ARBA" id="ARBA00022475"/>
    </source>
</evidence>
<sequence>MLSIRSSRAEHRRKNMGEKLLEIKNLSVRYTADKVVSRAVNQVNLSIDKGEVLGLVGETGAGKTTTALSILGLLPKYTSTVEGEIIFDGENLKGASEKKLRSIRGSRISMIFQDPMTSLNPVFRVGSQIADVIRFHNRNISHHEINQRVDNILSLVGIPPSRKNEYAHQFSGGMKQRVMIAIAIACNPDLLIADEPTTALDVTIQAQVIKMMRGLQKEMGSSVMLITHDLGIVANFCDKVAIMYAGEIVEYGTLEDVFDKSRPHHPYTNGLFNSIPNITERTKRLTPINGLTPHPSELPDGCKFHPRCPKGSEYCQSGDNPSKYINGTHMIQCHQFDKGGAIL</sequence>
<dbReference type="InterPro" id="IPR050388">
    <property type="entry name" value="ABC_Ni/Peptide_Import"/>
</dbReference>
<dbReference type="InterPro" id="IPR013563">
    <property type="entry name" value="Oligopep_ABC_C"/>
</dbReference>
<dbReference type="FunFam" id="3.40.50.300:FF:000016">
    <property type="entry name" value="Oligopeptide ABC transporter ATP-binding component"/>
    <property type="match status" value="1"/>
</dbReference>
<dbReference type="Pfam" id="PF08352">
    <property type="entry name" value="oligo_HPY"/>
    <property type="match status" value="1"/>
</dbReference>
<dbReference type="InterPro" id="IPR017871">
    <property type="entry name" value="ABC_transporter-like_CS"/>
</dbReference>
<evidence type="ECO:0000256" key="8">
    <source>
        <dbReference type="ARBA" id="ARBA00022967"/>
    </source>
</evidence>
<proteinExistence type="inferred from homology"/>
<comment type="similarity">
    <text evidence="2">Belongs to the ABC transporter superfamily.</text>
</comment>
<keyword evidence="3" id="KW-0813">Transport</keyword>
<evidence type="ECO:0000256" key="9">
    <source>
        <dbReference type="ARBA" id="ARBA00023136"/>
    </source>
</evidence>
<evidence type="ECO:0000256" key="3">
    <source>
        <dbReference type="ARBA" id="ARBA00022448"/>
    </source>
</evidence>
<dbReference type="PROSITE" id="PS00211">
    <property type="entry name" value="ABC_TRANSPORTER_1"/>
    <property type="match status" value="1"/>
</dbReference>
<dbReference type="NCBIfam" id="TIGR01727">
    <property type="entry name" value="oligo_HPY"/>
    <property type="match status" value="1"/>
</dbReference>
<dbReference type="Gene3D" id="3.40.50.300">
    <property type="entry name" value="P-loop containing nucleotide triphosphate hydrolases"/>
    <property type="match status" value="1"/>
</dbReference>
<dbReference type="EMBL" id="QPJT01000012">
    <property type="protein sequence ID" value="RCX16053.1"/>
    <property type="molecule type" value="Genomic_DNA"/>
</dbReference>
<keyword evidence="8" id="KW-1278">Translocase</keyword>
<evidence type="ECO:0000256" key="2">
    <source>
        <dbReference type="ARBA" id="ARBA00005417"/>
    </source>
</evidence>
<dbReference type="GO" id="GO:0015833">
    <property type="term" value="P:peptide transport"/>
    <property type="evidence" value="ECO:0007669"/>
    <property type="project" value="InterPro"/>
</dbReference>
<keyword evidence="7 11" id="KW-0067">ATP-binding</keyword>
<comment type="caution">
    <text evidence="11">The sequence shown here is derived from an EMBL/GenBank/DDBJ whole genome shotgun (WGS) entry which is preliminary data.</text>
</comment>
<keyword evidence="4" id="KW-1003">Cell membrane</keyword>
<evidence type="ECO:0000313" key="11">
    <source>
        <dbReference type="EMBL" id="RCX16053.1"/>
    </source>
</evidence>
<evidence type="ECO:0000256" key="6">
    <source>
        <dbReference type="ARBA" id="ARBA00022741"/>
    </source>
</evidence>
<dbReference type="SMART" id="SM00382">
    <property type="entry name" value="AAA"/>
    <property type="match status" value="1"/>
</dbReference>
<name>A0A369B3H4_9FIRM</name>
<evidence type="ECO:0000313" key="12">
    <source>
        <dbReference type="Proteomes" id="UP000253034"/>
    </source>
</evidence>
<dbReference type="PROSITE" id="PS50893">
    <property type="entry name" value="ABC_TRANSPORTER_2"/>
    <property type="match status" value="1"/>
</dbReference>
<dbReference type="PANTHER" id="PTHR43297">
    <property type="entry name" value="OLIGOPEPTIDE TRANSPORT ATP-BINDING PROTEIN APPD"/>
    <property type="match status" value="1"/>
</dbReference>
<reference evidence="11 12" key="1">
    <citation type="submission" date="2018-07" db="EMBL/GenBank/DDBJ databases">
        <title>Genomic Encyclopedia of Type Strains, Phase IV (KMG-IV): sequencing the most valuable type-strain genomes for metagenomic binning, comparative biology and taxonomic classification.</title>
        <authorList>
            <person name="Goeker M."/>
        </authorList>
    </citation>
    <scope>NUCLEOTIDE SEQUENCE [LARGE SCALE GENOMIC DNA]</scope>
    <source>
        <strain evidence="11 12">DSM 27016</strain>
    </source>
</reference>
<dbReference type="Proteomes" id="UP000253034">
    <property type="component" value="Unassembled WGS sequence"/>
</dbReference>
<dbReference type="PANTHER" id="PTHR43297:SF14">
    <property type="entry name" value="ATPASE AAA-TYPE CORE DOMAIN-CONTAINING PROTEIN"/>
    <property type="match status" value="1"/>
</dbReference>